<dbReference type="EMBL" id="JAAVJD010000059">
    <property type="protein sequence ID" value="NJQ05980.1"/>
    <property type="molecule type" value="Genomic_DNA"/>
</dbReference>
<evidence type="ECO:0000313" key="4">
    <source>
        <dbReference type="Proteomes" id="UP000578686"/>
    </source>
</evidence>
<evidence type="ECO:0000313" key="3">
    <source>
        <dbReference type="EMBL" id="NJQ05980.1"/>
    </source>
</evidence>
<name>A0A7X6D0T4_9ACTN</name>
<organism evidence="3 4">
    <name type="scientific">Streptomyces lonarensis</name>
    <dbReference type="NCBI Taxonomy" id="700599"/>
    <lineage>
        <taxon>Bacteria</taxon>
        <taxon>Bacillati</taxon>
        <taxon>Actinomycetota</taxon>
        <taxon>Actinomycetes</taxon>
        <taxon>Kitasatosporales</taxon>
        <taxon>Streptomycetaceae</taxon>
        <taxon>Streptomyces</taxon>
    </lineage>
</organism>
<feature type="compositionally biased region" description="Basic residues" evidence="1">
    <location>
        <begin position="1"/>
        <end position="13"/>
    </location>
</feature>
<feature type="compositionally biased region" description="Basic residues" evidence="1">
    <location>
        <begin position="61"/>
        <end position="81"/>
    </location>
</feature>
<feature type="domain" description="DUF4253" evidence="2">
    <location>
        <begin position="140"/>
        <end position="250"/>
    </location>
</feature>
<dbReference type="AlphaFoldDB" id="A0A7X6D0T4"/>
<dbReference type="Pfam" id="PF14062">
    <property type="entry name" value="DUF4253"/>
    <property type="match status" value="1"/>
</dbReference>
<dbReference type="InterPro" id="IPR025349">
    <property type="entry name" value="DUF4253"/>
</dbReference>
<evidence type="ECO:0000259" key="2">
    <source>
        <dbReference type="Pfam" id="PF14062"/>
    </source>
</evidence>
<keyword evidence="4" id="KW-1185">Reference proteome</keyword>
<protein>
    <submittedName>
        <fullName evidence="3">DUF4253 domain-containing protein</fullName>
    </submittedName>
</protein>
<feature type="compositionally biased region" description="Gly residues" evidence="1">
    <location>
        <begin position="98"/>
        <end position="107"/>
    </location>
</feature>
<feature type="region of interest" description="Disordered" evidence="1">
    <location>
        <begin position="1"/>
        <end position="107"/>
    </location>
</feature>
<reference evidence="3 4" key="1">
    <citation type="submission" date="2020-03" db="EMBL/GenBank/DDBJ databases">
        <title>Draft genome of Streptomyces sp. ventii, isolated from the Axial Seamount in the Pacific Ocean, and resequencing of the two type strains Streptomyces lonarensis strain NCL 716 and Streptomyces bohaiensis strain 11A07.</title>
        <authorList>
            <person name="Loughran R.M."/>
            <person name="Pfannmuller K.M."/>
            <person name="Wasson B.J."/>
            <person name="Deadmond M.C."/>
            <person name="Paddock B.E."/>
            <person name="Koyack M.J."/>
            <person name="Gallegos D.A."/>
            <person name="Mitchell E.A."/>
            <person name="Ushijima B."/>
            <person name="Saw J.H."/>
            <person name="Mcphail K.L."/>
            <person name="Videau P."/>
        </authorList>
    </citation>
    <scope>NUCLEOTIDE SEQUENCE [LARGE SCALE GENOMIC DNA]</scope>
    <source>
        <strain evidence="3 4">NCL716</strain>
    </source>
</reference>
<sequence>MRHRQPPRPRPRGRPASGAGHPDGGGRAAGAVAQRRPRAPGALGTVRRRTPGHRTLAAARGPRRPRPQRCRRALRRAVRTARHPDSGPRRGHRARRLVGGGHRAGGAGGACPRGAAAAAAGCRGPRPLRAPVARPRPGHRLGLVAADRSADAPAGCGWSGPVNYTGDMSAFSAVLRSWEDRFGARVVGMGFDTLLLSVASPPRDEATALRVAAEHHAFCPDNVWQNTPGGTLARYAASLVGEDVWSFWWD</sequence>
<dbReference type="Proteomes" id="UP000578686">
    <property type="component" value="Unassembled WGS sequence"/>
</dbReference>
<comment type="caution">
    <text evidence="3">The sequence shown here is derived from an EMBL/GenBank/DDBJ whole genome shotgun (WGS) entry which is preliminary data.</text>
</comment>
<proteinExistence type="predicted"/>
<evidence type="ECO:0000256" key="1">
    <source>
        <dbReference type="SAM" id="MobiDB-lite"/>
    </source>
</evidence>
<feature type="compositionally biased region" description="Low complexity" evidence="1">
    <location>
        <begin position="29"/>
        <end position="42"/>
    </location>
</feature>
<gene>
    <name evidence="3" type="ORF">HCN56_10415</name>
</gene>
<accession>A0A7X6D0T4</accession>